<dbReference type="InterPro" id="IPR036890">
    <property type="entry name" value="HATPase_C_sf"/>
</dbReference>
<name>A0A6B0TA87_9EURY</name>
<dbReference type="CDD" id="cd00082">
    <property type="entry name" value="HisKA"/>
    <property type="match status" value="1"/>
</dbReference>
<feature type="transmembrane region" description="Helical" evidence="1">
    <location>
        <begin position="149"/>
        <end position="167"/>
    </location>
</feature>
<accession>A0A6B0TA87</accession>
<reference evidence="3 4" key="1">
    <citation type="submission" date="2019-12" db="EMBL/GenBank/DDBJ databases">
        <title>Isolation and characterization of three novel carbon monoxide-oxidizing members of Halobacteria from salione crusts and soils.</title>
        <authorList>
            <person name="Myers M.R."/>
            <person name="King G.M."/>
        </authorList>
    </citation>
    <scope>NUCLEOTIDE SEQUENCE [LARGE SCALE GENOMIC DNA]</scope>
    <source>
        <strain evidence="3 4">WSH3</strain>
    </source>
</reference>
<dbReference type="GO" id="GO:0000155">
    <property type="term" value="F:phosphorelay sensor kinase activity"/>
    <property type="evidence" value="ECO:0007669"/>
    <property type="project" value="InterPro"/>
</dbReference>
<feature type="domain" description="Histidine kinase/HSP90-like ATPase" evidence="2">
    <location>
        <begin position="451"/>
        <end position="556"/>
    </location>
</feature>
<keyword evidence="1" id="KW-1133">Transmembrane helix</keyword>
<keyword evidence="4" id="KW-1185">Reference proteome</keyword>
<dbReference type="InterPro" id="IPR003661">
    <property type="entry name" value="HisK_dim/P_dom"/>
</dbReference>
<dbReference type="InterPro" id="IPR000014">
    <property type="entry name" value="PAS"/>
</dbReference>
<organism evidence="3 4">
    <name type="scientific">Halovenus carboxidivorans</name>
    <dbReference type="NCBI Taxonomy" id="2692199"/>
    <lineage>
        <taxon>Archaea</taxon>
        <taxon>Methanobacteriati</taxon>
        <taxon>Methanobacteriota</taxon>
        <taxon>Stenosarchaea group</taxon>
        <taxon>Halobacteria</taxon>
        <taxon>Halobacteriales</taxon>
        <taxon>Haloarculaceae</taxon>
        <taxon>Halovenus</taxon>
    </lineage>
</organism>
<evidence type="ECO:0000313" key="3">
    <source>
        <dbReference type="EMBL" id="MXR52151.1"/>
    </source>
</evidence>
<evidence type="ECO:0000256" key="1">
    <source>
        <dbReference type="SAM" id="Phobius"/>
    </source>
</evidence>
<dbReference type="GO" id="GO:0006355">
    <property type="term" value="P:regulation of DNA-templated transcription"/>
    <property type="evidence" value="ECO:0007669"/>
    <property type="project" value="InterPro"/>
</dbReference>
<feature type="transmembrane region" description="Helical" evidence="1">
    <location>
        <begin position="59"/>
        <end position="82"/>
    </location>
</feature>
<gene>
    <name evidence="3" type="ORF">GRX03_11135</name>
</gene>
<dbReference type="Gene3D" id="3.30.450.20">
    <property type="entry name" value="PAS domain"/>
    <property type="match status" value="1"/>
</dbReference>
<dbReference type="Gene3D" id="3.30.565.10">
    <property type="entry name" value="Histidine kinase-like ATPase, C-terminal domain"/>
    <property type="match status" value="1"/>
</dbReference>
<feature type="transmembrane region" description="Helical" evidence="1">
    <location>
        <begin position="94"/>
        <end position="117"/>
    </location>
</feature>
<dbReference type="Pfam" id="PF00989">
    <property type="entry name" value="PAS"/>
    <property type="match status" value="1"/>
</dbReference>
<dbReference type="OrthoDB" id="327291at2157"/>
<proteinExistence type="predicted"/>
<keyword evidence="1" id="KW-0472">Membrane</keyword>
<dbReference type="Proteomes" id="UP000466535">
    <property type="component" value="Unassembled WGS sequence"/>
</dbReference>
<sequence>MIFGGFAVIFLCVGVLLLAAAVAGWRSVDAPAANLFAVVAGLAGLGGIYLAFGFAAQRFFLILGTTISIALLLPVPWVLFALDYVGQESLVSTWIAGLLSVPVLAGLSATLTLYVGAAIPELSLGARAELTGLLAVIVTVLQLVQWGALLYAGGLVLVGAGLVLWMFQRYGHLDSTTGIALCAFGAIPWLAILFALQLEPTSFVGFGVLLAAGYGFKTVAAVALVGPPGLFSRVPAAGNVGPATIMEELDDPVVVTDPDGVIVELNPAARREFDWSDRVVGETLKRSLGAGLADLRERRIVEIESETGRVLFEPTVSDLSDRHGHPLGHAAVFQDVTDRRTRRQRLDVLDRLLRHNLRNDLSVIMGYADVIEDRVDDPAALDGVARITDTAEELAELSDRARKSTQLLGTNTDPGETTRIEPLITGLFGDLRAEYDAEFEYRADVAVGVPVAPDQLDLVFRSLIERTLDNNDSEQPAVELRADYDAERTYPLRISIRDNGPGVPQIDREVIETGTETPLEHTSGVDLWTARWLATGFGGDISFEDGEIVLSFPNATVAADVSQ</sequence>
<dbReference type="InterPro" id="IPR035965">
    <property type="entry name" value="PAS-like_dom_sf"/>
</dbReference>
<evidence type="ECO:0000259" key="2">
    <source>
        <dbReference type="SMART" id="SM00387"/>
    </source>
</evidence>
<dbReference type="AlphaFoldDB" id="A0A6B0TA87"/>
<dbReference type="SMART" id="SM00387">
    <property type="entry name" value="HATPase_c"/>
    <property type="match status" value="1"/>
</dbReference>
<dbReference type="SUPFAM" id="SSF55785">
    <property type="entry name" value="PYP-like sensor domain (PAS domain)"/>
    <property type="match status" value="1"/>
</dbReference>
<keyword evidence="1" id="KW-0812">Transmembrane</keyword>
<dbReference type="EMBL" id="WUUT01000004">
    <property type="protein sequence ID" value="MXR52151.1"/>
    <property type="molecule type" value="Genomic_DNA"/>
</dbReference>
<dbReference type="CDD" id="cd00130">
    <property type="entry name" value="PAS"/>
    <property type="match status" value="1"/>
</dbReference>
<dbReference type="SUPFAM" id="SSF55874">
    <property type="entry name" value="ATPase domain of HSP90 chaperone/DNA topoisomerase II/histidine kinase"/>
    <property type="match status" value="1"/>
</dbReference>
<evidence type="ECO:0000313" key="4">
    <source>
        <dbReference type="Proteomes" id="UP000466535"/>
    </source>
</evidence>
<dbReference type="InterPro" id="IPR013767">
    <property type="entry name" value="PAS_fold"/>
</dbReference>
<dbReference type="RefSeq" id="WP_159764284.1">
    <property type="nucleotide sequence ID" value="NZ_WUUT01000004.1"/>
</dbReference>
<comment type="caution">
    <text evidence="3">The sequence shown here is derived from an EMBL/GenBank/DDBJ whole genome shotgun (WGS) entry which is preliminary data.</text>
</comment>
<feature type="transmembrane region" description="Helical" evidence="1">
    <location>
        <begin position="179"/>
        <end position="198"/>
    </location>
</feature>
<feature type="transmembrane region" description="Helical" evidence="1">
    <location>
        <begin position="204"/>
        <end position="225"/>
    </location>
</feature>
<protein>
    <submittedName>
        <fullName evidence="3">PAS domain-containing protein</fullName>
    </submittedName>
</protein>
<feature type="transmembrane region" description="Helical" evidence="1">
    <location>
        <begin position="33"/>
        <end position="52"/>
    </location>
</feature>
<dbReference type="InterPro" id="IPR003594">
    <property type="entry name" value="HATPase_dom"/>
</dbReference>